<keyword evidence="1" id="KW-0472">Membrane</keyword>
<evidence type="ECO:0000313" key="3">
    <source>
        <dbReference type="Proteomes" id="UP000294853"/>
    </source>
</evidence>
<evidence type="ECO:0000256" key="1">
    <source>
        <dbReference type="SAM" id="Phobius"/>
    </source>
</evidence>
<dbReference type="RefSeq" id="WP_135266850.1">
    <property type="nucleotide sequence ID" value="NZ_CP038436.1"/>
</dbReference>
<protein>
    <submittedName>
        <fullName evidence="2">Uncharacterized protein</fullName>
    </submittedName>
</protein>
<dbReference type="AlphaFoldDB" id="A0A4P7IGL8"/>
<keyword evidence="3" id="KW-1185">Reference proteome</keyword>
<keyword evidence="1" id="KW-1133">Transmembrane helix</keyword>
<dbReference type="EMBL" id="CP038436">
    <property type="protein sequence ID" value="QBX54881.1"/>
    <property type="molecule type" value="Genomic_DNA"/>
</dbReference>
<gene>
    <name evidence="2" type="ORF">EXE58_04990</name>
</gene>
<feature type="transmembrane region" description="Helical" evidence="1">
    <location>
        <begin position="20"/>
        <end position="43"/>
    </location>
</feature>
<sequence>MADRTFPVQHEKGPRSLGLLTWLGVAFVALVVVLAGVGALELLRGARESAEEDPMGGMGMWGVIALAVVGGVPAILTTLGLAVSWWWPRATTVLVASSAAWIVVCGLFWIQRVGIPI</sequence>
<proteinExistence type="predicted"/>
<keyword evidence="1" id="KW-0812">Transmembrane</keyword>
<feature type="transmembrane region" description="Helical" evidence="1">
    <location>
        <begin position="63"/>
        <end position="87"/>
    </location>
</feature>
<reference evidence="2 3" key="1">
    <citation type="submission" date="2019-03" db="EMBL/GenBank/DDBJ databases">
        <title>Three New Species of Nocardioides, Nocardioides euryhalodurans sp. nov., Nocardioides seonyuensis sp. nov. and Nocardioides eburneoflavus sp. nov. Iolated from Soil.</title>
        <authorList>
            <person name="Roh S.G."/>
            <person name="Lee C."/>
            <person name="Kim M.-K."/>
            <person name="Kim S.B."/>
        </authorList>
    </citation>
    <scope>NUCLEOTIDE SEQUENCE [LARGE SCALE GENOMIC DNA]</scope>
    <source>
        <strain evidence="2 3">MMS17-SY207-3</strain>
    </source>
</reference>
<feature type="transmembrane region" description="Helical" evidence="1">
    <location>
        <begin position="93"/>
        <end position="110"/>
    </location>
</feature>
<organism evidence="2 3">
    <name type="scientific">Nocardioides seonyuensis</name>
    <dbReference type="NCBI Taxonomy" id="2518371"/>
    <lineage>
        <taxon>Bacteria</taxon>
        <taxon>Bacillati</taxon>
        <taxon>Actinomycetota</taxon>
        <taxon>Actinomycetes</taxon>
        <taxon>Propionibacteriales</taxon>
        <taxon>Nocardioidaceae</taxon>
        <taxon>Nocardioides</taxon>
    </lineage>
</organism>
<dbReference type="KEGG" id="nsn:EXE58_04990"/>
<accession>A0A4P7IGL8</accession>
<dbReference type="Proteomes" id="UP000294853">
    <property type="component" value="Chromosome"/>
</dbReference>
<name>A0A4P7IGL8_9ACTN</name>
<evidence type="ECO:0000313" key="2">
    <source>
        <dbReference type="EMBL" id="QBX54881.1"/>
    </source>
</evidence>